<dbReference type="InterPro" id="IPR043137">
    <property type="entry name" value="GGT_ssub_C"/>
</dbReference>
<dbReference type="InterPro" id="IPR043138">
    <property type="entry name" value="GGT_lsub"/>
</dbReference>
<dbReference type="InterPro" id="IPR029055">
    <property type="entry name" value="Ntn_hydrolases_N"/>
</dbReference>
<dbReference type="SUPFAM" id="SSF56235">
    <property type="entry name" value="N-terminal nucleophile aminohydrolases (Ntn hydrolases)"/>
    <property type="match status" value="1"/>
</dbReference>
<dbReference type="AlphaFoldDB" id="A0A5P1EBX7"/>
<dbReference type="InterPro" id="IPR000101">
    <property type="entry name" value="GGT_peptidase"/>
</dbReference>
<dbReference type="Gene3D" id="3.60.20.40">
    <property type="match status" value="1"/>
</dbReference>
<evidence type="ECO:0000256" key="2">
    <source>
        <dbReference type="PIRSR" id="PIRSR600101-2"/>
    </source>
</evidence>
<feature type="binding site" evidence="2">
    <location>
        <position position="302"/>
    </location>
    <ligand>
        <name>L-glutamate</name>
        <dbReference type="ChEBI" id="CHEBI:29985"/>
    </ligand>
</feature>
<protein>
    <submittedName>
        <fullName evidence="3">Uncharacterized protein</fullName>
    </submittedName>
</protein>
<feature type="binding site" evidence="2">
    <location>
        <position position="352"/>
    </location>
    <ligand>
        <name>L-glutamate</name>
        <dbReference type="ChEBI" id="CHEBI:29985"/>
    </ligand>
</feature>
<dbReference type="Gene3D" id="1.10.246.130">
    <property type="match status" value="1"/>
</dbReference>
<dbReference type="PANTHER" id="PTHR11686">
    <property type="entry name" value="GAMMA GLUTAMYL TRANSPEPTIDASE"/>
    <property type="match status" value="1"/>
</dbReference>
<dbReference type="OMA" id="SFWPRTW"/>
<dbReference type="PRINTS" id="PR01210">
    <property type="entry name" value="GGTRANSPTASE"/>
</dbReference>
<dbReference type="Gramene" id="ONK62299">
    <property type="protein sequence ID" value="ONK62299"/>
    <property type="gene ID" value="A4U43_C07F2470"/>
</dbReference>
<dbReference type="Pfam" id="PF01019">
    <property type="entry name" value="G_glu_transpept"/>
    <property type="match status" value="1"/>
</dbReference>
<keyword evidence="4" id="KW-1185">Reference proteome</keyword>
<dbReference type="OrthoDB" id="2015213at2759"/>
<gene>
    <name evidence="3" type="ORF">A4U43_C07F2470</name>
</gene>
<name>A0A5P1EBX7_ASPOF</name>
<dbReference type="GO" id="GO:0005886">
    <property type="term" value="C:plasma membrane"/>
    <property type="evidence" value="ECO:0007669"/>
    <property type="project" value="TreeGrafter"/>
</dbReference>
<reference evidence="4" key="1">
    <citation type="journal article" date="2017" name="Nat. Commun.">
        <title>The asparagus genome sheds light on the origin and evolution of a young Y chromosome.</title>
        <authorList>
            <person name="Harkess A."/>
            <person name="Zhou J."/>
            <person name="Xu C."/>
            <person name="Bowers J.E."/>
            <person name="Van der Hulst R."/>
            <person name="Ayyampalayam S."/>
            <person name="Mercati F."/>
            <person name="Riccardi P."/>
            <person name="McKain M.R."/>
            <person name="Kakrana A."/>
            <person name="Tang H."/>
            <person name="Ray J."/>
            <person name="Groenendijk J."/>
            <person name="Arikit S."/>
            <person name="Mathioni S.M."/>
            <person name="Nakano M."/>
            <person name="Shan H."/>
            <person name="Telgmann-Rauber A."/>
            <person name="Kanno A."/>
            <person name="Yue Z."/>
            <person name="Chen H."/>
            <person name="Li W."/>
            <person name="Chen Y."/>
            <person name="Xu X."/>
            <person name="Zhang Y."/>
            <person name="Luo S."/>
            <person name="Chen H."/>
            <person name="Gao J."/>
            <person name="Mao Z."/>
            <person name="Pires J.C."/>
            <person name="Luo M."/>
            <person name="Kudrna D."/>
            <person name="Wing R.A."/>
            <person name="Meyers B.C."/>
            <person name="Yi K."/>
            <person name="Kong H."/>
            <person name="Lavrijsen P."/>
            <person name="Sunseri F."/>
            <person name="Falavigna A."/>
            <person name="Ye Y."/>
            <person name="Leebens-Mack J.H."/>
            <person name="Chen G."/>
        </authorList>
    </citation>
    <scope>NUCLEOTIDE SEQUENCE [LARGE SCALE GENOMIC DNA]</scope>
    <source>
        <strain evidence="4">cv. DH0086</strain>
    </source>
</reference>
<feature type="binding site" evidence="2">
    <location>
        <begin position="278"/>
        <end position="280"/>
    </location>
    <ligand>
        <name>L-glutamate</name>
        <dbReference type="ChEBI" id="CHEBI:29985"/>
    </ligand>
</feature>
<evidence type="ECO:0000313" key="4">
    <source>
        <dbReference type="Proteomes" id="UP000243459"/>
    </source>
</evidence>
<dbReference type="FunFam" id="1.10.246.130:FF:000001">
    <property type="entry name" value="Gamma-glutamyltransferase 5 isoform 1"/>
    <property type="match status" value="1"/>
</dbReference>
<dbReference type="PANTHER" id="PTHR11686:SF9">
    <property type="entry name" value="RE13973P"/>
    <property type="match status" value="1"/>
</dbReference>
<feature type="binding site" evidence="2">
    <location>
        <begin position="330"/>
        <end position="331"/>
    </location>
    <ligand>
        <name>L-glutamate</name>
        <dbReference type="ChEBI" id="CHEBI:29985"/>
    </ligand>
</feature>
<dbReference type="EMBL" id="CM007387">
    <property type="protein sequence ID" value="ONK62299.1"/>
    <property type="molecule type" value="Genomic_DNA"/>
</dbReference>
<evidence type="ECO:0000313" key="3">
    <source>
        <dbReference type="EMBL" id="ONK62299.1"/>
    </source>
</evidence>
<proteinExistence type="predicted"/>
<organism evidence="3 4">
    <name type="scientific">Asparagus officinalis</name>
    <name type="common">Garden asparagus</name>
    <dbReference type="NCBI Taxonomy" id="4686"/>
    <lineage>
        <taxon>Eukaryota</taxon>
        <taxon>Viridiplantae</taxon>
        <taxon>Streptophyta</taxon>
        <taxon>Embryophyta</taxon>
        <taxon>Tracheophyta</taxon>
        <taxon>Spermatophyta</taxon>
        <taxon>Magnoliopsida</taxon>
        <taxon>Liliopsida</taxon>
        <taxon>Asparagales</taxon>
        <taxon>Asparagaceae</taxon>
        <taxon>Asparagoideae</taxon>
        <taxon>Asparagus</taxon>
    </lineage>
</organism>
<dbReference type="GO" id="GO:0036374">
    <property type="term" value="F:glutathione hydrolase activity"/>
    <property type="evidence" value="ECO:0007669"/>
    <property type="project" value="InterPro"/>
</dbReference>
<feature type="active site" description="Nucleophile" evidence="1">
    <location>
        <position position="260"/>
    </location>
</feature>
<dbReference type="GO" id="GO:0006751">
    <property type="term" value="P:glutathione catabolic process"/>
    <property type="evidence" value="ECO:0007669"/>
    <property type="project" value="InterPro"/>
</dbReference>
<accession>A0A5P1EBX7</accession>
<dbReference type="Proteomes" id="UP000243459">
    <property type="component" value="Chromosome 7"/>
</dbReference>
<evidence type="ECO:0000256" key="1">
    <source>
        <dbReference type="PIRSR" id="PIRSR600101-1"/>
    </source>
</evidence>
<dbReference type="FunFam" id="3.60.20.40:FF:000001">
    <property type="entry name" value="Gamma-glutamyltranspeptidase 1"/>
    <property type="match status" value="1"/>
</dbReference>
<sequence>MYHKNPSAKSEGALSVGIPGEVAGLHAAWSKYGRLPWNDLFQPSIELARNGFKVEPYLALSINDHEKTIMDDPGLREVFAPNGKPLQLNDICYNLKLASTLEAIASEGPQVLYNGSVGEKFIADMKNAGGIATMEDMRRYRIQVGEAMSANVMGYRILGMPPPSSGTVGLSMVLNILGSYKTLDAVRGLLGLHRLIEAVKHMLAMRMNLGDPNFVNITEYVEDMLSPTFAEKVRQKILDNTTFGPAYYLARWSQLRDHGTSHISIVDAERNAVSMTTTVNYYFGSGILSPSTGIVANNEMADFSCPSEATPDKLPPAPSNFIEPNKRPLSSMTPLIVLKENQLAAVIGASGGMNIVTAVAQVFINHFVLGMDPLKAVQHPRFYHRLIPNVVHYENWTALDGEHIEFAEAAKEFLEERNHQLESQSGAAAVCQFVVQNLKQPVSNERRGFRNGIFHGMLTAVSDPRKDGRPAGL</sequence>